<dbReference type="InterPro" id="IPR000182">
    <property type="entry name" value="GNAT_dom"/>
</dbReference>
<evidence type="ECO:0000313" key="2">
    <source>
        <dbReference type="EMBL" id="QTH72283.1"/>
    </source>
</evidence>
<dbReference type="SUPFAM" id="SSF55729">
    <property type="entry name" value="Acyl-CoA N-acyltransferases (Nat)"/>
    <property type="match status" value="1"/>
</dbReference>
<dbReference type="AlphaFoldDB" id="A0A975DI49"/>
<proteinExistence type="predicted"/>
<dbReference type="EMBL" id="CP072133">
    <property type="protein sequence ID" value="QTH72283.1"/>
    <property type="molecule type" value="Genomic_DNA"/>
</dbReference>
<dbReference type="CDD" id="cd04301">
    <property type="entry name" value="NAT_SF"/>
    <property type="match status" value="1"/>
</dbReference>
<dbReference type="KEGG" id="pxi:J5O05_05250"/>
<keyword evidence="3" id="KW-1185">Reference proteome</keyword>
<feature type="domain" description="N-acetyltransferase" evidence="1">
    <location>
        <begin position="21"/>
        <end position="180"/>
    </location>
</feature>
<name>A0A975DI49_9GAMM</name>
<dbReference type="Pfam" id="PF00583">
    <property type="entry name" value="Acetyltransf_1"/>
    <property type="match status" value="1"/>
</dbReference>
<sequence>MPSNLATLPALSTQYFKPKHASTNTLNEIGSLRASIWQDNQHSDRQKACQHVWLEEADKHAHLWAVTSEAGMIATARLCISNNLNHLPEQELYDGLELPAPFATMGRLVVAPSWRGKGIASALIRERLNLCDDLGVKSLLLDCPEHRVPVMQRYGFSALKLPQAGILFPDTRFVVMGRFN</sequence>
<dbReference type="RefSeq" id="WP_208843906.1">
    <property type="nucleotide sequence ID" value="NZ_CP072133.1"/>
</dbReference>
<protein>
    <submittedName>
        <fullName evidence="2">GNAT family N-acetyltransferase</fullName>
    </submittedName>
</protein>
<dbReference type="InterPro" id="IPR016181">
    <property type="entry name" value="Acyl_CoA_acyltransferase"/>
</dbReference>
<dbReference type="Proteomes" id="UP000664904">
    <property type="component" value="Chromosome"/>
</dbReference>
<evidence type="ECO:0000259" key="1">
    <source>
        <dbReference type="PROSITE" id="PS51186"/>
    </source>
</evidence>
<accession>A0A975DI49</accession>
<dbReference type="GO" id="GO:0016747">
    <property type="term" value="F:acyltransferase activity, transferring groups other than amino-acyl groups"/>
    <property type="evidence" value="ECO:0007669"/>
    <property type="project" value="InterPro"/>
</dbReference>
<gene>
    <name evidence="2" type="ORF">J5O05_05250</name>
</gene>
<organism evidence="2 3">
    <name type="scientific">Pseudoalteromonas xiamenensis</name>
    <dbReference type="NCBI Taxonomy" id="882626"/>
    <lineage>
        <taxon>Bacteria</taxon>
        <taxon>Pseudomonadati</taxon>
        <taxon>Pseudomonadota</taxon>
        <taxon>Gammaproteobacteria</taxon>
        <taxon>Alteromonadales</taxon>
        <taxon>Pseudoalteromonadaceae</taxon>
        <taxon>Pseudoalteromonas</taxon>
    </lineage>
</organism>
<reference evidence="2" key="1">
    <citation type="submission" date="2021-03" db="EMBL/GenBank/DDBJ databases">
        <title>Complete Genome of Pseudoalteromonas xiamenensis STKMTI.2, a new potential marine bacterium producing anti-Vibrio compounds.</title>
        <authorList>
            <person name="Handayani D.P."/>
            <person name="Isnansetyo A."/>
            <person name="Istiqomah I."/>
            <person name="Jumina J."/>
        </authorList>
    </citation>
    <scope>NUCLEOTIDE SEQUENCE</scope>
    <source>
        <strain evidence="2">STKMTI.2</strain>
    </source>
</reference>
<dbReference type="PROSITE" id="PS51186">
    <property type="entry name" value="GNAT"/>
    <property type="match status" value="1"/>
</dbReference>
<evidence type="ECO:0000313" key="3">
    <source>
        <dbReference type="Proteomes" id="UP000664904"/>
    </source>
</evidence>
<dbReference type="Gene3D" id="3.40.630.30">
    <property type="match status" value="1"/>
</dbReference>